<protein>
    <submittedName>
        <fullName evidence="1">Uncharacterized protein</fullName>
    </submittedName>
</protein>
<proteinExistence type="predicted"/>
<accession>A0A8S1MW84</accession>
<sequence>MTILHPKKYSSLQTLCQNTIKIKELAGQIYISYLMKSEYHKKRLNISM</sequence>
<reference evidence="1" key="1">
    <citation type="submission" date="2021-01" db="EMBL/GenBank/DDBJ databases">
        <authorList>
            <consortium name="Genoscope - CEA"/>
            <person name="William W."/>
        </authorList>
    </citation>
    <scope>NUCLEOTIDE SEQUENCE</scope>
</reference>
<organism evidence="1 2">
    <name type="scientific">Paramecium sonneborni</name>
    <dbReference type="NCBI Taxonomy" id="65129"/>
    <lineage>
        <taxon>Eukaryota</taxon>
        <taxon>Sar</taxon>
        <taxon>Alveolata</taxon>
        <taxon>Ciliophora</taxon>
        <taxon>Intramacronucleata</taxon>
        <taxon>Oligohymenophorea</taxon>
        <taxon>Peniculida</taxon>
        <taxon>Parameciidae</taxon>
        <taxon>Paramecium</taxon>
    </lineage>
</organism>
<name>A0A8S1MW84_9CILI</name>
<dbReference type="AlphaFoldDB" id="A0A8S1MW84"/>
<gene>
    <name evidence="1" type="ORF">PSON_ATCC_30995.1.T0410260</name>
</gene>
<comment type="caution">
    <text evidence="1">The sequence shown here is derived from an EMBL/GenBank/DDBJ whole genome shotgun (WGS) entry which is preliminary data.</text>
</comment>
<dbReference type="EMBL" id="CAJJDN010000041">
    <property type="protein sequence ID" value="CAD8081155.1"/>
    <property type="molecule type" value="Genomic_DNA"/>
</dbReference>
<keyword evidence="2" id="KW-1185">Reference proteome</keyword>
<evidence type="ECO:0000313" key="1">
    <source>
        <dbReference type="EMBL" id="CAD8081155.1"/>
    </source>
</evidence>
<dbReference type="Proteomes" id="UP000692954">
    <property type="component" value="Unassembled WGS sequence"/>
</dbReference>
<evidence type="ECO:0000313" key="2">
    <source>
        <dbReference type="Proteomes" id="UP000692954"/>
    </source>
</evidence>